<dbReference type="EMBL" id="CP018800">
    <property type="protein sequence ID" value="ATX81186.1"/>
    <property type="molecule type" value="Genomic_DNA"/>
</dbReference>
<dbReference type="RefSeq" id="WP_157821230.1">
    <property type="nucleotide sequence ID" value="NZ_CP018800.1"/>
</dbReference>
<evidence type="ECO:0000313" key="2">
    <source>
        <dbReference type="Proteomes" id="UP000231637"/>
    </source>
</evidence>
<dbReference type="KEGG" id="mfn:Ga0123462_0311"/>
<organism evidence="1 2">
    <name type="scientific">Mariprofundus ferrinatatus</name>
    <dbReference type="NCBI Taxonomy" id="1921087"/>
    <lineage>
        <taxon>Bacteria</taxon>
        <taxon>Pseudomonadati</taxon>
        <taxon>Pseudomonadota</taxon>
        <taxon>Candidatius Mariprofundia</taxon>
        <taxon>Mariprofundales</taxon>
        <taxon>Mariprofundaceae</taxon>
        <taxon>Mariprofundus</taxon>
    </lineage>
</organism>
<gene>
    <name evidence="1" type="ORF">Ga0123462_0311</name>
</gene>
<proteinExistence type="predicted"/>
<evidence type="ECO:0000313" key="1">
    <source>
        <dbReference type="EMBL" id="ATX81186.1"/>
    </source>
</evidence>
<keyword evidence="2" id="KW-1185">Reference proteome</keyword>
<dbReference type="AlphaFoldDB" id="A0A2K8LA85"/>
<accession>A0A2K8LA85</accession>
<protein>
    <submittedName>
        <fullName evidence="1">Uncharacterized protein</fullName>
    </submittedName>
</protein>
<name>A0A2K8LA85_9PROT</name>
<reference evidence="1 2" key="1">
    <citation type="submission" date="2016-12" db="EMBL/GenBank/DDBJ databases">
        <title>Isolation and genomic insights into novel planktonic Zetaproteobacteria from stratified waters of the Chesapeake Bay.</title>
        <authorList>
            <person name="McAllister S.M."/>
            <person name="Kato S."/>
            <person name="Chan C.S."/>
            <person name="Chiu B.K."/>
            <person name="Field E.K."/>
        </authorList>
    </citation>
    <scope>NUCLEOTIDE SEQUENCE [LARGE SCALE GENOMIC DNA]</scope>
    <source>
        <strain evidence="1 2">CP-8</strain>
    </source>
</reference>
<sequence length="149" mass="16322">MNPETSPGQEIYIQRHCMQNLLHEALISDPKPCSGLLAGGGNMIDTAIPVTNFVNIGNVDMPHPMLAGHPLTGIYLSVHPGQQPDRIQIEKLAKFCESQYGIAPHYCLILDLGQHGRIDATLYSDLALTKTRSLEMLEDSGLYPVSANR</sequence>
<dbReference type="Proteomes" id="UP000231637">
    <property type="component" value="Chromosome"/>
</dbReference>
<dbReference type="OrthoDB" id="5295548at2"/>